<dbReference type="InterPro" id="IPR012959">
    <property type="entry name" value="CPL_dom"/>
</dbReference>
<dbReference type="PANTHER" id="PTHR13389:SF0">
    <property type="entry name" value="PUMILIO HOMOLOG 3"/>
    <property type="match status" value="1"/>
</dbReference>
<feature type="domain" description="CPL" evidence="4">
    <location>
        <begin position="460"/>
        <end position="576"/>
    </location>
</feature>
<dbReference type="InterPro" id="IPR016024">
    <property type="entry name" value="ARM-type_fold"/>
</dbReference>
<evidence type="ECO:0000256" key="2">
    <source>
        <dbReference type="ARBA" id="ARBA00022884"/>
    </source>
</evidence>
<dbReference type="Proteomes" id="UP001530293">
    <property type="component" value="Unassembled WGS sequence"/>
</dbReference>
<feature type="region of interest" description="Disordered" evidence="3">
    <location>
        <begin position="1"/>
        <end position="70"/>
    </location>
</feature>
<evidence type="ECO:0000313" key="5">
    <source>
        <dbReference type="EMBL" id="KAL3766324.1"/>
    </source>
</evidence>
<organism evidence="5 6">
    <name type="scientific">Discostella pseudostelligera</name>
    <dbReference type="NCBI Taxonomy" id="259834"/>
    <lineage>
        <taxon>Eukaryota</taxon>
        <taxon>Sar</taxon>
        <taxon>Stramenopiles</taxon>
        <taxon>Ochrophyta</taxon>
        <taxon>Bacillariophyta</taxon>
        <taxon>Coscinodiscophyceae</taxon>
        <taxon>Thalassiosirophycidae</taxon>
        <taxon>Stephanodiscales</taxon>
        <taxon>Stephanodiscaceae</taxon>
        <taxon>Discostella</taxon>
    </lineage>
</organism>
<dbReference type="Pfam" id="PF08144">
    <property type="entry name" value="CPL"/>
    <property type="match status" value="1"/>
</dbReference>
<dbReference type="PANTHER" id="PTHR13389">
    <property type="entry name" value="PUMILIO HOMOLOG 3"/>
    <property type="match status" value="1"/>
</dbReference>
<dbReference type="AlphaFoldDB" id="A0ABD3MQQ2"/>
<name>A0ABD3MQQ2_9STRA</name>
<accession>A0ABD3MQQ2</accession>
<dbReference type="InterPro" id="IPR011989">
    <property type="entry name" value="ARM-like"/>
</dbReference>
<proteinExistence type="predicted"/>
<keyword evidence="2" id="KW-0694">RNA-binding</keyword>
<dbReference type="SUPFAM" id="SSF48371">
    <property type="entry name" value="ARM repeat"/>
    <property type="match status" value="1"/>
</dbReference>
<evidence type="ECO:0000256" key="3">
    <source>
        <dbReference type="SAM" id="MobiDB-lite"/>
    </source>
</evidence>
<dbReference type="Gene3D" id="1.25.10.10">
    <property type="entry name" value="Leucine-rich Repeat Variant"/>
    <property type="match status" value="2"/>
</dbReference>
<dbReference type="EMBL" id="JALLBG020000087">
    <property type="protein sequence ID" value="KAL3766324.1"/>
    <property type="molecule type" value="Genomic_DNA"/>
</dbReference>
<reference evidence="5 6" key="1">
    <citation type="submission" date="2024-10" db="EMBL/GenBank/DDBJ databases">
        <title>Updated reference genomes for cyclostephanoid diatoms.</title>
        <authorList>
            <person name="Roberts W.R."/>
            <person name="Alverson A.J."/>
        </authorList>
    </citation>
    <scope>NUCLEOTIDE SEQUENCE [LARGE SCALE GENOMIC DNA]</scope>
    <source>
        <strain evidence="5 6">AJA232-27</strain>
    </source>
</reference>
<evidence type="ECO:0000256" key="1">
    <source>
        <dbReference type="ARBA" id="ARBA00022737"/>
    </source>
</evidence>
<dbReference type="GO" id="GO:0003723">
    <property type="term" value="F:RNA binding"/>
    <property type="evidence" value="ECO:0007669"/>
    <property type="project" value="UniProtKB-KW"/>
</dbReference>
<dbReference type="InterPro" id="IPR040059">
    <property type="entry name" value="PUM3"/>
</dbReference>
<protein>
    <recommendedName>
        <fullName evidence="4">CPL domain-containing protein</fullName>
    </recommendedName>
</protein>
<sequence>MADKSFHKVKAKKEKSSNHPSPSKKRKFDNKDKANASAASSSATVTPSNKKRALKAERQSHRKHATTVRSSKEIWNDLRVKTNDKATNSKLCTELHALLKGKCMEVAMQHDASRCVQGLLQFGTEEQRREVVMELCDAGSSSKSTDEKNNNNQSNMNLAELCKIQYAHFVVLKMIKYCAKDEVCVKLIVKSLKKQMTKLAVHSVGSRVLELLFASFHPKSTAPLKLELYGPQFALFASAIPPSEDKKGSGGSNTAPTLPTLATFIANNPDKLEPTLTYLHTLLQKGLDKSLTGFAYFHSLLLDYTSIATPNDIRSFLAPALAEHSLHLLSTRAGTKVVCECCAYGSVKDRKRMIKCLKGYTRSSLLHRDAYLAILRMCDMMDDTVLVNKMLLAELHKNSDLEKAKGGAVADDDDKDEKPTSPILDLVLSDTGSKLFLLLLVPKEEQQLDNDDESTAAATPRWQKYFDPYELSVLHRNPVISENGDDAVPTSKKADETRRQELLVYMKDLLIDVCTNHAEELMRSKPGSRVLMEVCDNFPGEELFSAIVEACAESDSDEPMVEDPVGHLALKHIFLLEAKKEVDDDEPSLARMFYSKFNKSLGVFASSNRGAFVLSALLQTCVKEDVKKALKDHKKDIAKLAKGGKDKKMLAGCGILLEALKA</sequence>
<evidence type="ECO:0000259" key="4">
    <source>
        <dbReference type="Pfam" id="PF08144"/>
    </source>
</evidence>
<dbReference type="SMART" id="SM00025">
    <property type="entry name" value="Pumilio"/>
    <property type="match status" value="5"/>
</dbReference>
<keyword evidence="6" id="KW-1185">Reference proteome</keyword>
<evidence type="ECO:0000313" key="6">
    <source>
        <dbReference type="Proteomes" id="UP001530293"/>
    </source>
</evidence>
<dbReference type="InterPro" id="IPR001313">
    <property type="entry name" value="Pumilio_RNA-bd_rpt"/>
</dbReference>
<gene>
    <name evidence="5" type="ORF">ACHAWU_005716</name>
</gene>
<keyword evidence="1" id="KW-0677">Repeat</keyword>
<comment type="caution">
    <text evidence="5">The sequence shown here is derived from an EMBL/GenBank/DDBJ whole genome shotgun (WGS) entry which is preliminary data.</text>
</comment>